<dbReference type="InterPro" id="IPR050153">
    <property type="entry name" value="Metal_Ion_Import_ABC"/>
</dbReference>
<dbReference type="SMART" id="SM00382">
    <property type="entry name" value="AAA"/>
    <property type="match status" value="1"/>
</dbReference>
<reference evidence="6 7" key="1">
    <citation type="submission" date="2019-07" db="EMBL/GenBank/DDBJ databases">
        <title>Reinekea sp. strain SSH23 genome sequencing and assembly.</title>
        <authorList>
            <person name="Kim I."/>
        </authorList>
    </citation>
    <scope>NUCLEOTIDE SEQUENCE [LARGE SCALE GENOMIC DNA]</scope>
    <source>
        <strain evidence="6 7">SSH23</strain>
    </source>
</reference>
<protein>
    <submittedName>
        <fullName evidence="6">ABC transporter ATP-binding protein</fullName>
    </submittedName>
</protein>
<proteinExistence type="inferred from homology"/>
<feature type="domain" description="ABC transporter" evidence="5">
    <location>
        <begin position="6"/>
        <end position="237"/>
    </location>
</feature>
<dbReference type="PANTHER" id="PTHR42734:SF17">
    <property type="entry name" value="METAL TRANSPORT SYSTEM ATP-BINDING PROTEIN TM_0124-RELATED"/>
    <property type="match status" value="1"/>
</dbReference>
<dbReference type="EMBL" id="VKAD01000001">
    <property type="protein sequence ID" value="TXR53491.1"/>
    <property type="molecule type" value="Genomic_DNA"/>
</dbReference>
<dbReference type="PROSITE" id="PS00211">
    <property type="entry name" value="ABC_TRANSPORTER_1"/>
    <property type="match status" value="1"/>
</dbReference>
<dbReference type="CDD" id="cd03235">
    <property type="entry name" value="ABC_Metallic_Cations"/>
    <property type="match status" value="1"/>
</dbReference>
<evidence type="ECO:0000256" key="4">
    <source>
        <dbReference type="ARBA" id="ARBA00022840"/>
    </source>
</evidence>
<evidence type="ECO:0000259" key="5">
    <source>
        <dbReference type="PROSITE" id="PS50893"/>
    </source>
</evidence>
<evidence type="ECO:0000256" key="3">
    <source>
        <dbReference type="ARBA" id="ARBA00022741"/>
    </source>
</evidence>
<dbReference type="InterPro" id="IPR003439">
    <property type="entry name" value="ABC_transporter-like_ATP-bd"/>
</dbReference>
<dbReference type="InterPro" id="IPR017871">
    <property type="entry name" value="ABC_transporter-like_CS"/>
</dbReference>
<gene>
    <name evidence="6" type="ORF">FME95_02680</name>
</gene>
<dbReference type="SUPFAM" id="SSF52540">
    <property type="entry name" value="P-loop containing nucleoside triphosphate hydrolases"/>
    <property type="match status" value="1"/>
</dbReference>
<dbReference type="PROSITE" id="PS50893">
    <property type="entry name" value="ABC_TRANSPORTER_2"/>
    <property type="match status" value="1"/>
</dbReference>
<comment type="caution">
    <text evidence="6">The sequence shown here is derived from an EMBL/GenBank/DDBJ whole genome shotgun (WGS) entry which is preliminary data.</text>
</comment>
<evidence type="ECO:0000256" key="1">
    <source>
        <dbReference type="ARBA" id="ARBA00005417"/>
    </source>
</evidence>
<keyword evidence="4 6" id="KW-0067">ATP-binding</keyword>
<dbReference type="Pfam" id="PF00005">
    <property type="entry name" value="ABC_tran"/>
    <property type="match status" value="1"/>
</dbReference>
<dbReference type="GO" id="GO:0016887">
    <property type="term" value="F:ATP hydrolysis activity"/>
    <property type="evidence" value="ECO:0007669"/>
    <property type="project" value="InterPro"/>
</dbReference>
<keyword evidence="3" id="KW-0547">Nucleotide-binding</keyword>
<dbReference type="PANTHER" id="PTHR42734">
    <property type="entry name" value="METAL TRANSPORT SYSTEM ATP-BINDING PROTEIN TM_0124-RELATED"/>
    <property type="match status" value="1"/>
</dbReference>
<dbReference type="RefSeq" id="WP_147712893.1">
    <property type="nucleotide sequence ID" value="NZ_VKAD01000001.1"/>
</dbReference>
<dbReference type="OrthoDB" id="9806726at2"/>
<dbReference type="Proteomes" id="UP000321764">
    <property type="component" value="Unassembled WGS sequence"/>
</dbReference>
<dbReference type="InterPro" id="IPR027417">
    <property type="entry name" value="P-loop_NTPase"/>
</dbReference>
<evidence type="ECO:0000256" key="2">
    <source>
        <dbReference type="ARBA" id="ARBA00022448"/>
    </source>
</evidence>
<comment type="similarity">
    <text evidence="1">Belongs to the ABC transporter superfamily.</text>
</comment>
<organism evidence="6 7">
    <name type="scientific">Reinekea thalattae</name>
    <dbReference type="NCBI Taxonomy" id="2593301"/>
    <lineage>
        <taxon>Bacteria</taxon>
        <taxon>Pseudomonadati</taxon>
        <taxon>Pseudomonadota</taxon>
        <taxon>Gammaproteobacteria</taxon>
        <taxon>Oceanospirillales</taxon>
        <taxon>Saccharospirillaceae</taxon>
        <taxon>Reinekea</taxon>
    </lineage>
</organism>
<dbReference type="GO" id="GO:0005524">
    <property type="term" value="F:ATP binding"/>
    <property type="evidence" value="ECO:0007669"/>
    <property type="project" value="UniProtKB-KW"/>
</dbReference>
<dbReference type="Gene3D" id="3.40.50.300">
    <property type="entry name" value="P-loop containing nucleotide triphosphate hydrolases"/>
    <property type="match status" value="1"/>
</dbReference>
<sequence length="254" mass="28096">MTDIHIKADKVSFSYNKQQTVLSDIGFSVRKNEIAAFVGPNGGGKTTLLRLIAGLLKPESGVIELNGRCRALSESAQLISYVPQYAKFDKQFPMTVFDVVLTGLIKPFGFYSKADKDAAMQALQYVSLEALKNRSVADLSGGQMQRMLIARALVSPKEVLLLDEPTANIDQESSDQLKSLISDLSQSITVLLVTHDTGFLNNLVNRLFLVNKTLRELSISDHYCQLDSYEPLSLIQNNTPMPLVNTTKTEEHTL</sequence>
<dbReference type="InterPro" id="IPR003593">
    <property type="entry name" value="AAA+_ATPase"/>
</dbReference>
<keyword evidence="2" id="KW-0813">Transport</keyword>
<evidence type="ECO:0000313" key="7">
    <source>
        <dbReference type="Proteomes" id="UP000321764"/>
    </source>
</evidence>
<name>A0A5C8Z8K3_9GAMM</name>
<accession>A0A5C8Z8K3</accession>
<keyword evidence="7" id="KW-1185">Reference proteome</keyword>
<evidence type="ECO:0000313" key="6">
    <source>
        <dbReference type="EMBL" id="TXR53491.1"/>
    </source>
</evidence>
<dbReference type="AlphaFoldDB" id="A0A5C8Z8K3"/>